<feature type="region of interest" description="Disordered" evidence="1">
    <location>
        <begin position="55"/>
        <end position="76"/>
    </location>
</feature>
<reference evidence="4" key="1">
    <citation type="journal article" date="2013" name="Nature">
        <title>Pan genome of the phytoplankton Emiliania underpins its global distribution.</title>
        <authorList>
            <person name="Read B.A."/>
            <person name="Kegel J."/>
            <person name="Klute M.J."/>
            <person name="Kuo A."/>
            <person name="Lefebvre S.C."/>
            <person name="Maumus F."/>
            <person name="Mayer C."/>
            <person name="Miller J."/>
            <person name="Monier A."/>
            <person name="Salamov A."/>
            <person name="Young J."/>
            <person name="Aguilar M."/>
            <person name="Claverie J.M."/>
            <person name="Frickenhaus S."/>
            <person name="Gonzalez K."/>
            <person name="Herman E.K."/>
            <person name="Lin Y.C."/>
            <person name="Napier J."/>
            <person name="Ogata H."/>
            <person name="Sarno A.F."/>
            <person name="Shmutz J."/>
            <person name="Schroeder D."/>
            <person name="de Vargas C."/>
            <person name="Verret F."/>
            <person name="von Dassow P."/>
            <person name="Valentin K."/>
            <person name="Van de Peer Y."/>
            <person name="Wheeler G."/>
            <person name="Dacks J.B."/>
            <person name="Delwiche C.F."/>
            <person name="Dyhrman S.T."/>
            <person name="Glockner G."/>
            <person name="John U."/>
            <person name="Richards T."/>
            <person name="Worden A.Z."/>
            <person name="Zhang X."/>
            <person name="Grigoriev I.V."/>
            <person name="Allen A.E."/>
            <person name="Bidle K."/>
            <person name="Borodovsky M."/>
            <person name="Bowler C."/>
            <person name="Brownlee C."/>
            <person name="Cock J.M."/>
            <person name="Elias M."/>
            <person name="Gladyshev V.N."/>
            <person name="Groth M."/>
            <person name="Guda C."/>
            <person name="Hadaegh A."/>
            <person name="Iglesias-Rodriguez M.D."/>
            <person name="Jenkins J."/>
            <person name="Jones B.M."/>
            <person name="Lawson T."/>
            <person name="Leese F."/>
            <person name="Lindquist E."/>
            <person name="Lobanov A."/>
            <person name="Lomsadze A."/>
            <person name="Malik S.B."/>
            <person name="Marsh M.E."/>
            <person name="Mackinder L."/>
            <person name="Mock T."/>
            <person name="Mueller-Roeber B."/>
            <person name="Pagarete A."/>
            <person name="Parker M."/>
            <person name="Probert I."/>
            <person name="Quesneville H."/>
            <person name="Raines C."/>
            <person name="Rensing S.A."/>
            <person name="Riano-Pachon D.M."/>
            <person name="Richier S."/>
            <person name="Rokitta S."/>
            <person name="Shiraiwa Y."/>
            <person name="Soanes D.M."/>
            <person name="van der Giezen M."/>
            <person name="Wahlund T.M."/>
            <person name="Williams B."/>
            <person name="Wilson W."/>
            <person name="Wolfe G."/>
            <person name="Wurch L.L."/>
        </authorList>
    </citation>
    <scope>NUCLEOTIDE SEQUENCE</scope>
</reference>
<dbReference type="Pfam" id="PF00487">
    <property type="entry name" value="FA_desaturase"/>
    <property type="match status" value="1"/>
</dbReference>
<proteinExistence type="predicted"/>
<dbReference type="GeneID" id="17253941"/>
<evidence type="ECO:0000259" key="2">
    <source>
        <dbReference type="Pfam" id="PF00487"/>
    </source>
</evidence>
<evidence type="ECO:0000256" key="1">
    <source>
        <dbReference type="SAM" id="MobiDB-lite"/>
    </source>
</evidence>
<accession>A0A0D3I955</accession>
<evidence type="ECO:0000313" key="3">
    <source>
        <dbReference type="EnsemblProtists" id="EOD07790"/>
    </source>
</evidence>
<dbReference type="GO" id="GO:0006629">
    <property type="term" value="P:lipid metabolic process"/>
    <property type="evidence" value="ECO:0007669"/>
    <property type="project" value="InterPro"/>
</dbReference>
<dbReference type="Proteomes" id="UP000013827">
    <property type="component" value="Unassembled WGS sequence"/>
</dbReference>
<dbReference type="KEGG" id="ehx:EMIHUDRAFT_258526"/>
<evidence type="ECO:0000313" key="4">
    <source>
        <dbReference type="Proteomes" id="UP000013827"/>
    </source>
</evidence>
<name>A0A0D3I955_EMIH1</name>
<reference evidence="3" key="2">
    <citation type="submission" date="2024-10" db="UniProtKB">
        <authorList>
            <consortium name="EnsemblProtists"/>
        </authorList>
    </citation>
    <scope>IDENTIFICATION</scope>
</reference>
<feature type="domain" description="Fatty acid desaturase" evidence="2">
    <location>
        <begin position="1"/>
        <end position="39"/>
    </location>
</feature>
<dbReference type="PaxDb" id="2903-EOD07790"/>
<sequence>MQWQLEHHLFPTMPRYRYPALSKVLAQFASENDLTYRVTGEFKIIGDNVALLKKIGQGPQQPGNPNSEPLFKQRNY</sequence>
<protein>
    <recommendedName>
        <fullName evidence="2">Fatty acid desaturase domain-containing protein</fullName>
    </recommendedName>
</protein>
<dbReference type="RefSeq" id="XP_005760219.1">
    <property type="nucleotide sequence ID" value="XM_005760162.1"/>
</dbReference>
<feature type="compositionally biased region" description="Polar residues" evidence="1">
    <location>
        <begin position="58"/>
        <end position="67"/>
    </location>
</feature>
<dbReference type="InterPro" id="IPR005804">
    <property type="entry name" value="FA_desaturase_dom"/>
</dbReference>
<dbReference type="HOGENOM" id="CLU_2659739_0_0_1"/>
<organism evidence="3 4">
    <name type="scientific">Emiliania huxleyi (strain CCMP1516)</name>
    <dbReference type="NCBI Taxonomy" id="280463"/>
    <lineage>
        <taxon>Eukaryota</taxon>
        <taxon>Haptista</taxon>
        <taxon>Haptophyta</taxon>
        <taxon>Prymnesiophyceae</taxon>
        <taxon>Isochrysidales</taxon>
        <taxon>Noelaerhabdaceae</taxon>
        <taxon>Emiliania</taxon>
    </lineage>
</organism>
<dbReference type="EnsemblProtists" id="EOD07790">
    <property type="protein sequence ID" value="EOD07790"/>
    <property type="gene ID" value="EMIHUDRAFT_258526"/>
</dbReference>
<dbReference type="AlphaFoldDB" id="A0A0D3I955"/>
<keyword evidence="4" id="KW-1185">Reference proteome</keyword>